<dbReference type="GO" id="GO:0005886">
    <property type="term" value="C:plasma membrane"/>
    <property type="evidence" value="ECO:0007669"/>
    <property type="project" value="UniProtKB-SubCell"/>
</dbReference>
<dbReference type="PANTHER" id="PTHR43045">
    <property type="entry name" value="SHIKIMATE TRANSPORTER"/>
    <property type="match status" value="1"/>
</dbReference>
<feature type="transmembrane region" description="Helical" evidence="7">
    <location>
        <begin position="417"/>
        <end position="439"/>
    </location>
</feature>
<gene>
    <name evidence="9" type="ORF">BSQ50_09545</name>
</gene>
<feature type="domain" description="Major facilitator superfamily (MFS) profile" evidence="8">
    <location>
        <begin position="19"/>
        <end position="439"/>
    </location>
</feature>
<feature type="transmembrane region" description="Helical" evidence="7">
    <location>
        <begin position="323"/>
        <end position="343"/>
    </location>
</feature>
<feature type="transmembrane region" description="Helical" evidence="7">
    <location>
        <begin position="299"/>
        <end position="316"/>
    </location>
</feature>
<dbReference type="RefSeq" id="WP_148127021.1">
    <property type="nucleotide sequence ID" value="NZ_CP018180.1"/>
</dbReference>
<feature type="transmembrane region" description="Helical" evidence="7">
    <location>
        <begin position="274"/>
        <end position="293"/>
    </location>
</feature>
<evidence type="ECO:0000256" key="1">
    <source>
        <dbReference type="ARBA" id="ARBA00004651"/>
    </source>
</evidence>
<dbReference type="PROSITE" id="PS50850">
    <property type="entry name" value="MFS"/>
    <property type="match status" value="1"/>
</dbReference>
<reference evidence="9 10" key="1">
    <citation type="submission" date="2016-11" db="EMBL/GenBank/DDBJ databases">
        <title>Interaction between Lactobacillus species and yeast in water kefir.</title>
        <authorList>
            <person name="Behr J."/>
            <person name="Xu D."/>
            <person name="Vogel R.F."/>
        </authorList>
    </citation>
    <scope>NUCLEOTIDE SEQUENCE [LARGE SCALE GENOMIC DNA]</scope>
    <source>
        <strain evidence="9 10">TMW 1.1827</strain>
    </source>
</reference>
<organism evidence="9 10">
    <name type="scientific">Liquorilactobacillus nagelii</name>
    <dbReference type="NCBI Taxonomy" id="82688"/>
    <lineage>
        <taxon>Bacteria</taxon>
        <taxon>Bacillati</taxon>
        <taxon>Bacillota</taxon>
        <taxon>Bacilli</taxon>
        <taxon>Lactobacillales</taxon>
        <taxon>Lactobacillaceae</taxon>
        <taxon>Liquorilactobacillus</taxon>
    </lineage>
</organism>
<dbReference type="GO" id="GO:0022857">
    <property type="term" value="F:transmembrane transporter activity"/>
    <property type="evidence" value="ECO:0007669"/>
    <property type="project" value="InterPro"/>
</dbReference>
<dbReference type="CDD" id="cd17369">
    <property type="entry name" value="MFS_ShiA_like"/>
    <property type="match status" value="1"/>
</dbReference>
<keyword evidence="2" id="KW-0813">Transport</keyword>
<keyword evidence="6 7" id="KW-0472">Membrane</keyword>
<dbReference type="PANTHER" id="PTHR43045:SF4">
    <property type="entry name" value="TRANSPORTER YDFJ-RELATED"/>
    <property type="match status" value="1"/>
</dbReference>
<dbReference type="KEGG" id="lng:BSQ50_09545"/>
<keyword evidence="10" id="KW-1185">Reference proteome</keyword>
<evidence type="ECO:0000256" key="5">
    <source>
        <dbReference type="ARBA" id="ARBA00022989"/>
    </source>
</evidence>
<evidence type="ECO:0000259" key="8">
    <source>
        <dbReference type="PROSITE" id="PS50850"/>
    </source>
</evidence>
<name>A0A3S6R2D4_9LACO</name>
<feature type="transmembrane region" description="Helical" evidence="7">
    <location>
        <begin position="92"/>
        <end position="110"/>
    </location>
</feature>
<feature type="transmembrane region" description="Helical" evidence="7">
    <location>
        <begin position="393"/>
        <end position="411"/>
    </location>
</feature>
<dbReference type="Gene3D" id="1.20.1250.20">
    <property type="entry name" value="MFS general substrate transporter like domains"/>
    <property type="match status" value="1"/>
</dbReference>
<dbReference type="EMBL" id="CP018180">
    <property type="protein sequence ID" value="AUJ32755.1"/>
    <property type="molecule type" value="Genomic_DNA"/>
</dbReference>
<dbReference type="InterPro" id="IPR011701">
    <property type="entry name" value="MFS"/>
</dbReference>
<feature type="transmembrane region" description="Helical" evidence="7">
    <location>
        <begin position="349"/>
        <end position="372"/>
    </location>
</feature>
<keyword evidence="4 7" id="KW-0812">Transmembrane</keyword>
<evidence type="ECO:0000256" key="7">
    <source>
        <dbReference type="SAM" id="Phobius"/>
    </source>
</evidence>
<sequence>MNNSKSTDHTINNKELIKVTASGWLGTAMEFMDFQLYSLAAAIVFNKIFFANDDPSMGLIMSMGTYGAGYCARLLGAWFFGRLGDKIGRRDVLFFTISLMGISSTAIGFLPTYAQVGIWAPIGLVILRILQGFGAGAEISGASVMTVEFAQKKNRGFIGSFVCLGTASGTLFASLIWTIILSKCSETALYSWGWRVPFYASFLIMIIAILIRLFIKESPIMEAKKELLEKERLKELNEANKEISIEKSRKHKSTVKSFLISAGLRFGQAGNSGLMQTYLAGFLVTYIGANSTVATKANIISSLIAFLTIPLVGWIGDKISRRLTYMILSLTTAIFAIPMMMLINTHNTVLITIAMVIGLNTGVQGLSALENVTLPELFGSLHRMTLVSLSKEIAGLISVGFGPIIAASFVAKASGSWWPLALMVIFFSLVTFFSAKFAVNTNQRDLDDLDDPM</sequence>
<feature type="transmembrane region" description="Helical" evidence="7">
    <location>
        <begin position="157"/>
        <end position="180"/>
    </location>
</feature>
<dbReference type="InterPro" id="IPR020846">
    <property type="entry name" value="MFS_dom"/>
</dbReference>
<evidence type="ECO:0000313" key="10">
    <source>
        <dbReference type="Proteomes" id="UP000324497"/>
    </source>
</evidence>
<feature type="transmembrane region" description="Helical" evidence="7">
    <location>
        <begin position="192"/>
        <end position="215"/>
    </location>
</feature>
<accession>A0A3S6R2D4</accession>
<evidence type="ECO:0000256" key="6">
    <source>
        <dbReference type="ARBA" id="ARBA00023136"/>
    </source>
</evidence>
<keyword evidence="5 7" id="KW-1133">Transmembrane helix</keyword>
<comment type="subcellular location">
    <subcellularLocation>
        <location evidence="1">Cell membrane</location>
        <topology evidence="1">Multi-pass membrane protein</topology>
    </subcellularLocation>
</comment>
<dbReference type="Pfam" id="PF07690">
    <property type="entry name" value="MFS_1"/>
    <property type="match status" value="1"/>
</dbReference>
<feature type="transmembrane region" description="Helical" evidence="7">
    <location>
        <begin position="116"/>
        <end position="136"/>
    </location>
</feature>
<feature type="transmembrane region" description="Helical" evidence="7">
    <location>
        <begin position="57"/>
        <end position="80"/>
    </location>
</feature>
<evidence type="ECO:0000256" key="3">
    <source>
        <dbReference type="ARBA" id="ARBA00022475"/>
    </source>
</evidence>
<evidence type="ECO:0000313" key="9">
    <source>
        <dbReference type="EMBL" id="AUJ32755.1"/>
    </source>
</evidence>
<dbReference type="Proteomes" id="UP000324497">
    <property type="component" value="Chromosome"/>
</dbReference>
<dbReference type="InterPro" id="IPR036259">
    <property type="entry name" value="MFS_trans_sf"/>
</dbReference>
<evidence type="ECO:0000256" key="2">
    <source>
        <dbReference type="ARBA" id="ARBA00022448"/>
    </source>
</evidence>
<dbReference type="AlphaFoldDB" id="A0A3S6R2D4"/>
<dbReference type="SUPFAM" id="SSF103473">
    <property type="entry name" value="MFS general substrate transporter"/>
    <property type="match status" value="1"/>
</dbReference>
<protein>
    <submittedName>
        <fullName evidence="9">MFS transporter</fullName>
    </submittedName>
</protein>
<keyword evidence="3" id="KW-1003">Cell membrane</keyword>
<evidence type="ECO:0000256" key="4">
    <source>
        <dbReference type="ARBA" id="ARBA00022692"/>
    </source>
</evidence>
<proteinExistence type="predicted"/>